<feature type="transmembrane region" description="Helical" evidence="1">
    <location>
        <begin position="6"/>
        <end position="29"/>
    </location>
</feature>
<keyword evidence="1" id="KW-1133">Transmembrane helix</keyword>
<feature type="transmembrane region" description="Helical" evidence="1">
    <location>
        <begin position="111"/>
        <end position="133"/>
    </location>
</feature>
<sequence length="208" mass="23564">MANTNNLLLSVNIIFVALISASFLITLLGEKDELELYAFNNSLKNSVVIVILSLIGYSFYLLSVGKSIISINVIFFSIEGLGLLSIIFYFLELKGISFLIKIKNKKLANVLIYISIAVSVFSTISLIFTPKFFANNTGLIRYDELILYVNVILLGLIIPMFPTIRGKLTREEYKKEQKEINKMFNLFLLIYLIFMVGLIGYVIYKTAI</sequence>
<dbReference type="RefSeq" id="WP_268050956.1">
    <property type="nucleotide sequence ID" value="NZ_JAPQES010000006.1"/>
</dbReference>
<accession>A0ABT4CSJ1</accession>
<evidence type="ECO:0000313" key="2">
    <source>
        <dbReference type="EMBL" id="MCY6372040.1"/>
    </source>
</evidence>
<keyword evidence="1" id="KW-0472">Membrane</keyword>
<keyword evidence="3" id="KW-1185">Reference proteome</keyword>
<organism evidence="2 3">
    <name type="scientific">Clostridium ganghwense</name>
    <dbReference type="NCBI Taxonomy" id="312089"/>
    <lineage>
        <taxon>Bacteria</taxon>
        <taxon>Bacillati</taxon>
        <taxon>Bacillota</taxon>
        <taxon>Clostridia</taxon>
        <taxon>Eubacteriales</taxon>
        <taxon>Clostridiaceae</taxon>
        <taxon>Clostridium</taxon>
    </lineage>
</organism>
<proteinExistence type="predicted"/>
<evidence type="ECO:0000313" key="3">
    <source>
        <dbReference type="Proteomes" id="UP001079657"/>
    </source>
</evidence>
<gene>
    <name evidence="2" type="ORF">OXH55_15500</name>
</gene>
<feature type="transmembrane region" description="Helical" evidence="1">
    <location>
        <begin position="145"/>
        <end position="164"/>
    </location>
</feature>
<protein>
    <submittedName>
        <fullName evidence="2">Uncharacterized protein</fullName>
    </submittedName>
</protein>
<feature type="transmembrane region" description="Helical" evidence="1">
    <location>
        <begin position="41"/>
        <end position="62"/>
    </location>
</feature>
<feature type="transmembrane region" description="Helical" evidence="1">
    <location>
        <begin position="184"/>
        <end position="204"/>
    </location>
</feature>
<dbReference type="Proteomes" id="UP001079657">
    <property type="component" value="Unassembled WGS sequence"/>
</dbReference>
<evidence type="ECO:0000256" key="1">
    <source>
        <dbReference type="SAM" id="Phobius"/>
    </source>
</evidence>
<dbReference type="EMBL" id="JAPQES010000006">
    <property type="protein sequence ID" value="MCY6372040.1"/>
    <property type="molecule type" value="Genomic_DNA"/>
</dbReference>
<reference evidence="2" key="1">
    <citation type="submission" date="2022-12" db="EMBL/GenBank/DDBJ databases">
        <authorList>
            <person name="Wang J."/>
        </authorList>
    </citation>
    <scope>NUCLEOTIDE SEQUENCE</scope>
    <source>
        <strain evidence="2">HY-42-06</strain>
    </source>
</reference>
<name>A0ABT4CSJ1_9CLOT</name>
<keyword evidence="1" id="KW-0812">Transmembrane</keyword>
<comment type="caution">
    <text evidence="2">The sequence shown here is derived from an EMBL/GenBank/DDBJ whole genome shotgun (WGS) entry which is preliminary data.</text>
</comment>
<feature type="transmembrane region" description="Helical" evidence="1">
    <location>
        <begin position="68"/>
        <end position="91"/>
    </location>
</feature>